<feature type="transmembrane region" description="Helical" evidence="1">
    <location>
        <begin position="21"/>
        <end position="42"/>
    </location>
</feature>
<sequence>MLLFAQQTPFPHRSKAAMHKVLLPAIAILAGAVLSGCASTWVHPSKPATELYPDEFACKQEAMRIYPIVVVNQFNPGMQTPGNTYCRKTDNGDTRCTTYPGMYTPPSYSQYDINNRERDDMVKSCLYARGWHLE</sequence>
<name>A0ABN4M7Y9_9BURK</name>
<keyword evidence="1" id="KW-0472">Membrane</keyword>
<evidence type="ECO:0008006" key="4">
    <source>
        <dbReference type="Google" id="ProtNLM"/>
    </source>
</evidence>
<dbReference type="EMBL" id="CP013236">
    <property type="protein sequence ID" value="AMP13881.1"/>
    <property type="molecule type" value="Genomic_DNA"/>
</dbReference>
<gene>
    <name evidence="2" type="ORF">CPter291_1610</name>
</gene>
<evidence type="ECO:0000256" key="1">
    <source>
        <dbReference type="SAM" id="Phobius"/>
    </source>
</evidence>
<dbReference type="Proteomes" id="UP000074914">
    <property type="component" value="Chromosome"/>
</dbReference>
<keyword evidence="1" id="KW-1133">Transmembrane helix</keyword>
<keyword evidence="3" id="KW-1185">Reference proteome</keyword>
<evidence type="ECO:0000313" key="3">
    <source>
        <dbReference type="Proteomes" id="UP000074914"/>
    </source>
</evidence>
<reference evidence="2 3" key="1">
    <citation type="submission" date="2015-11" db="EMBL/GenBank/DDBJ databases">
        <title>Exploring the genomic traits of fungus-feeding bacterial genus Collimonas.</title>
        <authorList>
            <person name="Song C."/>
            <person name="Schmidt R."/>
            <person name="de Jager V."/>
            <person name="Krzyzanowska D."/>
            <person name="Jongedijk E."/>
            <person name="Cankar K."/>
            <person name="Beekwilder J."/>
            <person name="van Veen A."/>
            <person name="de Boer W."/>
            <person name="van Veen J.A."/>
            <person name="Garbeva P."/>
        </authorList>
    </citation>
    <scope>NUCLEOTIDE SEQUENCE [LARGE SCALE GENOMIC DNA]</scope>
    <source>
        <strain evidence="2 3">Ter291</strain>
    </source>
</reference>
<accession>A0ABN4M7Y9</accession>
<keyword evidence="1" id="KW-0812">Transmembrane</keyword>
<evidence type="ECO:0000313" key="2">
    <source>
        <dbReference type="EMBL" id="AMP13881.1"/>
    </source>
</evidence>
<protein>
    <recommendedName>
        <fullName evidence="4">Lipoprotein</fullName>
    </recommendedName>
</protein>
<organism evidence="2 3">
    <name type="scientific">Collimonas pratensis</name>
    <dbReference type="NCBI Taxonomy" id="279113"/>
    <lineage>
        <taxon>Bacteria</taxon>
        <taxon>Pseudomonadati</taxon>
        <taxon>Pseudomonadota</taxon>
        <taxon>Betaproteobacteria</taxon>
        <taxon>Burkholderiales</taxon>
        <taxon>Oxalobacteraceae</taxon>
        <taxon>Collimonas</taxon>
    </lineage>
</organism>
<proteinExistence type="predicted"/>